<reference evidence="5 6" key="3">
    <citation type="submission" date="2025-05" db="UniProtKB">
        <authorList>
            <consortium name="RefSeq"/>
        </authorList>
    </citation>
    <scope>IDENTIFICATION</scope>
    <source>
        <tissue evidence="5 6">Leaf</tissue>
    </source>
</reference>
<name>A0ABM0VWD7_CAMSA</name>
<reference evidence="4" key="1">
    <citation type="journal article" date="1997" name="Nucleic Acids Res.">
        <title>tRNAscan-SE: a program for improved detection of transfer RNA genes in genomic sequence.</title>
        <authorList>
            <person name="Lowe T.M."/>
            <person name="Eddy S.R."/>
        </authorList>
    </citation>
    <scope>NUCLEOTIDE SEQUENCE [LARGE SCALE GENOMIC DNA]</scope>
    <source>
        <strain evidence="4">r\DH55</strain>
    </source>
</reference>
<evidence type="ECO:0000259" key="3">
    <source>
        <dbReference type="PROSITE" id="PS51752"/>
    </source>
</evidence>
<evidence type="ECO:0000256" key="2">
    <source>
        <dbReference type="ARBA" id="ARBA00022734"/>
    </source>
</evidence>
<evidence type="ECO:0000313" key="5">
    <source>
        <dbReference type="RefSeq" id="XP_010462041.1"/>
    </source>
</evidence>
<dbReference type="InterPro" id="IPR036404">
    <property type="entry name" value="Jacalin-like_lectin_dom_sf"/>
</dbReference>
<dbReference type="SMART" id="SM00915">
    <property type="entry name" value="Jacalin"/>
    <property type="match status" value="4"/>
</dbReference>
<dbReference type="InterPro" id="IPR001229">
    <property type="entry name" value="Jacalin-like_lectin_dom"/>
</dbReference>
<dbReference type="PANTHER" id="PTHR47293">
    <property type="entry name" value="JACALIN-RELATED LECTIN 3"/>
    <property type="match status" value="1"/>
</dbReference>
<evidence type="ECO:0000313" key="6">
    <source>
        <dbReference type="RefSeq" id="XP_010462042.1"/>
    </source>
</evidence>
<gene>
    <name evidence="5 6 7" type="primary">LOC104742709</name>
</gene>
<sequence length="588" mass="64045">MSEKVGPMGGNNGVAFDDGVFDGVKKIIIGKNIRNVNYIKIEYEKDGKFEIREHGTNRGRLQEFSMDYPSEYIIAVGGGYDDIFGYGAALIKSLLFKTSYGRTSPILGHMTLLGNPVGKEFMLEGKNGGKLIGFHGRAGEALDAIGPHFSVVDSSLKHFKLQGGNGGFAWDDGAFDGVRKVLVGRNGKNVGYVRFEYAKGQRTIPHAHGHRQEAPQEFAVDYPNEHITSAEGTIDVYLTSLTFKTSKGRTSPAFGTVVGSKFVFQETGFKLVGIYGRSGNVIDSLGAYFAPLPAPAPSQVPKNSVTKIYISSGNGGIEQIKFDTVENGETEEGLLHGVKGTNVISAVAVRNYPDDYLVYVESWYDSSNVFQGIKFKTDKNTSEFFGYKLSEDDGTPFSLHVKDKKITGFARFANSNLNFPGTYFVLNHSALTPSTAKKLQAKGGNGGASWDDGVFDGVKKILVGQGNDGVAFVTFEYNKGTQAIIGDGHGKKTLLGTETFELDFPSEYLTSVEGYYDKIFGVEAEVVTSLTFKTNKRTSQPFGLTAGEHFELKEEGYKIVGFHGKASDVVHQIGVHVEPIFTNYRITL</sequence>
<proteinExistence type="inferred from homology"/>
<dbReference type="RefSeq" id="XP_010462041.1">
    <property type="nucleotide sequence ID" value="XM_010463739.1"/>
</dbReference>
<dbReference type="Pfam" id="PF01419">
    <property type="entry name" value="Jacalin"/>
    <property type="match status" value="4"/>
</dbReference>
<dbReference type="PANTHER" id="PTHR47293:SF31">
    <property type="entry name" value="JACALIN-TYPE LECTIN DOMAIN-CONTAINING PROTEIN"/>
    <property type="match status" value="1"/>
</dbReference>
<evidence type="ECO:0000313" key="4">
    <source>
        <dbReference type="Proteomes" id="UP000694864"/>
    </source>
</evidence>
<dbReference type="GeneID" id="104742709"/>
<reference evidence="4" key="2">
    <citation type="journal article" date="2014" name="Nat. Commun.">
        <title>The emerging biofuel crop Camelina sativa retains a highly undifferentiated hexaploid genome structure.</title>
        <authorList>
            <person name="Kagale S."/>
            <person name="Koh C."/>
            <person name="Nixon J."/>
            <person name="Bollina V."/>
            <person name="Clarke W.E."/>
            <person name="Tuteja R."/>
            <person name="Spillane C."/>
            <person name="Robinson S.J."/>
            <person name="Links M.G."/>
            <person name="Clarke C."/>
            <person name="Higgins E.E."/>
            <person name="Huebert T."/>
            <person name="Sharpe A.G."/>
            <person name="Parkin I.A."/>
        </authorList>
    </citation>
    <scope>NUCLEOTIDE SEQUENCE [LARGE SCALE GENOMIC DNA]</scope>
    <source>
        <strain evidence="4">r\DH55</strain>
    </source>
</reference>
<dbReference type="SUPFAM" id="SSF51101">
    <property type="entry name" value="Mannose-binding lectins"/>
    <property type="match status" value="4"/>
</dbReference>
<dbReference type="RefSeq" id="XP_010462043.1">
    <property type="nucleotide sequence ID" value="XM_010463741.1"/>
</dbReference>
<evidence type="ECO:0000313" key="7">
    <source>
        <dbReference type="RefSeq" id="XP_010462043.1"/>
    </source>
</evidence>
<feature type="domain" description="Jacalin-type lectin" evidence="3">
    <location>
        <begin position="156"/>
        <end position="291"/>
    </location>
</feature>
<feature type="domain" description="Jacalin-type lectin" evidence="3">
    <location>
        <begin position="2"/>
        <end position="151"/>
    </location>
</feature>
<dbReference type="InterPro" id="IPR033734">
    <property type="entry name" value="Jacalin-like_lectin_dom_plant"/>
</dbReference>
<dbReference type="PROSITE" id="PS51752">
    <property type="entry name" value="JACALIN_LECTIN"/>
    <property type="match status" value="4"/>
</dbReference>
<dbReference type="CDD" id="cd09612">
    <property type="entry name" value="Jacalin"/>
    <property type="match status" value="3"/>
</dbReference>
<feature type="domain" description="Jacalin-type lectin" evidence="3">
    <location>
        <begin position="436"/>
        <end position="579"/>
    </location>
</feature>
<organism evidence="4 6">
    <name type="scientific">Camelina sativa</name>
    <name type="common">False flax</name>
    <name type="synonym">Myagrum sativum</name>
    <dbReference type="NCBI Taxonomy" id="90675"/>
    <lineage>
        <taxon>Eukaryota</taxon>
        <taxon>Viridiplantae</taxon>
        <taxon>Streptophyta</taxon>
        <taxon>Embryophyta</taxon>
        <taxon>Tracheophyta</taxon>
        <taxon>Spermatophyta</taxon>
        <taxon>Magnoliopsida</taxon>
        <taxon>eudicotyledons</taxon>
        <taxon>Gunneridae</taxon>
        <taxon>Pentapetalae</taxon>
        <taxon>rosids</taxon>
        <taxon>malvids</taxon>
        <taxon>Brassicales</taxon>
        <taxon>Brassicaceae</taxon>
        <taxon>Camelineae</taxon>
        <taxon>Camelina</taxon>
    </lineage>
</organism>
<evidence type="ECO:0000256" key="1">
    <source>
        <dbReference type="ARBA" id="ARBA00006568"/>
    </source>
</evidence>
<comment type="similarity">
    <text evidence="1">Belongs to the jacalin lectin family.</text>
</comment>
<keyword evidence="2" id="KW-0430">Lectin</keyword>
<keyword evidence="4" id="KW-1185">Reference proteome</keyword>
<feature type="domain" description="Jacalin-type lectin" evidence="3">
    <location>
        <begin position="305"/>
        <end position="426"/>
    </location>
</feature>
<accession>A0ABM0VWD7</accession>
<dbReference type="Proteomes" id="UP000694864">
    <property type="component" value="Chromosome 14"/>
</dbReference>
<protein>
    <submittedName>
        <fullName evidence="5 6">Myrosinase-binding protein 2-like</fullName>
    </submittedName>
</protein>
<dbReference type="RefSeq" id="XP_010462042.1">
    <property type="nucleotide sequence ID" value="XM_010463740.1"/>
</dbReference>
<dbReference type="Gene3D" id="2.100.10.30">
    <property type="entry name" value="Jacalin-like lectin domain"/>
    <property type="match status" value="4"/>
</dbReference>